<evidence type="ECO:0000313" key="1">
    <source>
        <dbReference type="EMBL" id="VUZ84881.1"/>
    </source>
</evidence>
<dbReference type="Proteomes" id="UP000334340">
    <property type="component" value="Unassembled WGS sequence"/>
</dbReference>
<keyword evidence="2" id="KW-1185">Reference proteome</keyword>
<reference evidence="1 2" key="1">
    <citation type="submission" date="2019-07" db="EMBL/GenBank/DDBJ databases">
        <authorList>
            <person name="Cremers G."/>
        </authorList>
    </citation>
    <scope>NUCLEOTIDE SEQUENCE [LARGE SCALE GENOMIC DNA]</scope>
</reference>
<accession>A0A564ZHS6</accession>
<gene>
    <name evidence="1" type="ORF">MELA_01256</name>
</gene>
<proteinExistence type="predicted"/>
<name>A0A564ZHS6_9BACT</name>
<organism evidence="1 2">
    <name type="scientific">Candidatus Methylomirabilis lanthanidiphila</name>
    <dbReference type="NCBI Taxonomy" id="2211376"/>
    <lineage>
        <taxon>Bacteria</taxon>
        <taxon>Candidatus Methylomirabilota</taxon>
        <taxon>Candidatus Methylomirabilia</taxon>
        <taxon>Candidatus Methylomirabilales</taxon>
        <taxon>Candidatus Methylomirabilaceae</taxon>
        <taxon>Candidatus Methylomirabilis</taxon>
    </lineage>
</organism>
<protein>
    <submittedName>
        <fullName evidence="1">Uncharacterized protein</fullName>
    </submittedName>
</protein>
<sequence>MLEVAAGGGDGAMLELRLPEVLGDDLAIDALVCEEVHAALSGIGCHIGPERSGGEL</sequence>
<dbReference type="EMBL" id="CABIKM010000020">
    <property type="protein sequence ID" value="VUZ84881.1"/>
    <property type="molecule type" value="Genomic_DNA"/>
</dbReference>
<evidence type="ECO:0000313" key="2">
    <source>
        <dbReference type="Proteomes" id="UP000334340"/>
    </source>
</evidence>
<dbReference type="AlphaFoldDB" id="A0A564ZHS6"/>